<organism evidence="1 2">
    <name type="scientific">Rhodoblastus sphagnicola</name>
    <dbReference type="NCBI Taxonomy" id="333368"/>
    <lineage>
        <taxon>Bacteria</taxon>
        <taxon>Pseudomonadati</taxon>
        <taxon>Pseudomonadota</taxon>
        <taxon>Alphaproteobacteria</taxon>
        <taxon>Hyphomicrobiales</taxon>
        <taxon>Rhodoblastaceae</taxon>
        <taxon>Rhodoblastus</taxon>
    </lineage>
</organism>
<protein>
    <recommendedName>
        <fullName evidence="3">PAS domain-containing protein</fullName>
    </recommendedName>
</protein>
<evidence type="ECO:0000313" key="1">
    <source>
        <dbReference type="EMBL" id="PPQ28411.1"/>
    </source>
</evidence>
<accession>A0A2S6N1B0</accession>
<reference evidence="1 2" key="1">
    <citation type="journal article" date="2018" name="Arch. Microbiol.">
        <title>New insights into the metabolic potential of the phototrophic purple bacterium Rhodopila globiformis DSM 161(T) from its draft genome sequence and evidence for a vanadium-dependent nitrogenase.</title>
        <authorList>
            <person name="Imhoff J.F."/>
            <person name="Rahn T."/>
            <person name="Kunzel S."/>
            <person name="Neulinger S.C."/>
        </authorList>
    </citation>
    <scope>NUCLEOTIDE SEQUENCE [LARGE SCALE GENOMIC DNA]</scope>
    <source>
        <strain evidence="1 2">DSM 16996</strain>
    </source>
</reference>
<dbReference type="Pfam" id="PF07310">
    <property type="entry name" value="PAS_5"/>
    <property type="match status" value="1"/>
</dbReference>
<gene>
    <name evidence="1" type="ORF">CCR94_17790</name>
</gene>
<dbReference type="RefSeq" id="WP_104509195.1">
    <property type="nucleotide sequence ID" value="NZ_JACIGC010000010.1"/>
</dbReference>
<dbReference type="InterPro" id="IPR009922">
    <property type="entry name" value="DUF1457"/>
</dbReference>
<dbReference type="EMBL" id="NHSJ01000109">
    <property type="protein sequence ID" value="PPQ28411.1"/>
    <property type="molecule type" value="Genomic_DNA"/>
</dbReference>
<comment type="caution">
    <text evidence="1">The sequence shown here is derived from an EMBL/GenBank/DDBJ whole genome shotgun (WGS) entry which is preliminary data.</text>
</comment>
<dbReference type="PIRSF" id="PIRSF031878">
    <property type="entry name" value="UCP031878"/>
    <property type="match status" value="1"/>
</dbReference>
<sequence>MWQQGTIEVFRYWNRLRGARRAPDRSDIDPAAFSHLLSDAMILEADEAETYPLRVSCLRLNILFNHEQRARSFIDLFAREDRQEIRAVLRAAVREFHPVVAGVAAAPEGSETSPFELLLLPLFNGRDANPRILGALAPIAARQWFGETGASCLRLSSVRFLDA</sequence>
<proteinExistence type="predicted"/>
<dbReference type="Proteomes" id="UP000239089">
    <property type="component" value="Unassembled WGS sequence"/>
</dbReference>
<evidence type="ECO:0000313" key="2">
    <source>
        <dbReference type="Proteomes" id="UP000239089"/>
    </source>
</evidence>
<name>A0A2S6N1B0_9HYPH</name>
<keyword evidence="2" id="KW-1185">Reference proteome</keyword>
<dbReference type="AlphaFoldDB" id="A0A2S6N1B0"/>
<evidence type="ECO:0008006" key="3">
    <source>
        <dbReference type="Google" id="ProtNLM"/>
    </source>
</evidence>